<sequence length="368" mass="40234">MSEKAKPTSDQPEKSKAAVPSAEELARDLAAENTAQKPEPAFDWMSAGLSKAAKPAEVPASNQLTEPVAPAEPVKMKPPVPGQPVEPMRPASTLPAALKTEVPTETTMLAVRPPEDEVDRRHAERAQAAETKAILPRFWQILVAVFFPFVLLLLAIRVIAMPLFAWIEYNRPGFPADSFGFNTEERVTYGSYAVDYLNNFTGPKYLAGLVGSDGRPLFGSGEVSHMVDVKGVYMIAMLAGLVLLIAMIVGIIYLAKRSVGGVRRSLFAGSAATLVIIIGLGVFALLGWERFFTDFHQLFFANGTWTFRLSDTLIRLFPEQFWTDSGGTIGVLVLLVASLTFAFSWPTKRRRELAAAAKRRPQGRRAAL</sequence>
<feature type="region of interest" description="Disordered" evidence="1">
    <location>
        <begin position="1"/>
        <end position="75"/>
    </location>
</feature>
<feature type="transmembrane region" description="Helical" evidence="2">
    <location>
        <begin position="232"/>
        <end position="254"/>
    </location>
</feature>
<keyword evidence="4" id="KW-1185">Reference proteome</keyword>
<dbReference type="KEGG" id="rsa:RSal33209_3007"/>
<feature type="compositionally biased region" description="Basic and acidic residues" evidence="1">
    <location>
        <begin position="1"/>
        <end position="16"/>
    </location>
</feature>
<dbReference type="EMBL" id="CP000910">
    <property type="protein sequence ID" value="ABY24728.1"/>
    <property type="molecule type" value="Genomic_DNA"/>
</dbReference>
<dbReference type="AlphaFoldDB" id="A9WU57"/>
<reference evidence="4" key="1">
    <citation type="journal article" date="2008" name="J. Bacteriol.">
        <title>Genome sequence of the fish pathogen Renibacterium salmoninarum suggests reductive evolution away from an environmental Arthrobacter ancestor.</title>
        <authorList>
            <person name="Wiens G.D."/>
            <person name="Rockey D.D."/>
            <person name="Wu Z."/>
            <person name="Chang J."/>
            <person name="Levy R."/>
            <person name="Crane S."/>
            <person name="Chen D.S."/>
            <person name="Capri G.R."/>
            <person name="Burnett J.R."/>
            <person name="Sudheesh P.S."/>
            <person name="Schipma M.J."/>
            <person name="Burd H."/>
            <person name="Bhattacharyya A."/>
            <person name="Rhodes L.D."/>
            <person name="Kaul R."/>
            <person name="Strom M.S."/>
        </authorList>
    </citation>
    <scope>NUCLEOTIDE SEQUENCE [LARGE SCALE GENOMIC DNA]</scope>
    <source>
        <strain evidence="4">ATCC 33209 / DSM 20767 / JCM 11484 / NBRC 15589 / NCIMB 2235</strain>
    </source>
</reference>
<protein>
    <submittedName>
        <fullName evidence="3">Integral membrane protein, putative</fullName>
    </submittedName>
</protein>
<dbReference type="InterPro" id="IPR010178">
    <property type="entry name" value="Lit"/>
</dbReference>
<dbReference type="eggNOG" id="COG3087">
    <property type="taxonomic scope" value="Bacteria"/>
</dbReference>
<dbReference type="Proteomes" id="UP000002007">
    <property type="component" value="Chromosome"/>
</dbReference>
<dbReference type="RefSeq" id="WP_012246373.1">
    <property type="nucleotide sequence ID" value="NC_010168.1"/>
</dbReference>
<feature type="transmembrane region" description="Helical" evidence="2">
    <location>
        <begin position="141"/>
        <end position="167"/>
    </location>
</feature>
<evidence type="ECO:0000256" key="1">
    <source>
        <dbReference type="SAM" id="MobiDB-lite"/>
    </source>
</evidence>
<dbReference type="STRING" id="288705.RSal33209_3007"/>
<accession>A9WU57</accession>
<dbReference type="eggNOG" id="COG4478">
    <property type="taxonomic scope" value="Bacteria"/>
</dbReference>
<evidence type="ECO:0000313" key="4">
    <source>
        <dbReference type="Proteomes" id="UP000002007"/>
    </source>
</evidence>
<dbReference type="Pfam" id="PF07314">
    <property type="entry name" value="Lit"/>
    <property type="match status" value="1"/>
</dbReference>
<evidence type="ECO:0000313" key="3">
    <source>
        <dbReference type="EMBL" id="ABY24728.1"/>
    </source>
</evidence>
<feature type="transmembrane region" description="Helical" evidence="2">
    <location>
        <begin position="266"/>
        <end position="288"/>
    </location>
</feature>
<gene>
    <name evidence="3" type="ordered locus">RSal33209_3007</name>
</gene>
<keyword evidence="2" id="KW-0812">Transmembrane</keyword>
<evidence type="ECO:0000256" key="2">
    <source>
        <dbReference type="SAM" id="Phobius"/>
    </source>
</evidence>
<name>A9WU57_RENSM</name>
<dbReference type="NCBIfam" id="TIGR01906">
    <property type="entry name" value="integ_TIGR01906"/>
    <property type="match status" value="1"/>
</dbReference>
<keyword evidence="2" id="KW-0472">Membrane</keyword>
<proteinExistence type="predicted"/>
<organism evidence="3 4">
    <name type="scientific">Renibacterium salmoninarum (strain ATCC 33209 / DSM 20767 / JCM 11484 / NBRC 15589 / NCIMB 2235)</name>
    <dbReference type="NCBI Taxonomy" id="288705"/>
    <lineage>
        <taxon>Bacteria</taxon>
        <taxon>Bacillati</taxon>
        <taxon>Actinomycetota</taxon>
        <taxon>Actinomycetes</taxon>
        <taxon>Micrococcales</taxon>
        <taxon>Micrococcaceae</taxon>
        <taxon>Renibacterium</taxon>
    </lineage>
</organism>
<dbReference type="HOGENOM" id="CLU_038339_0_0_11"/>
<keyword evidence="2" id="KW-1133">Transmembrane helix</keyword>
<feature type="transmembrane region" description="Helical" evidence="2">
    <location>
        <begin position="326"/>
        <end position="345"/>
    </location>
</feature>